<organism evidence="7 8">
    <name type="scientific">Mangrovibacter phragmitis</name>
    <dbReference type="NCBI Taxonomy" id="1691903"/>
    <lineage>
        <taxon>Bacteria</taxon>
        <taxon>Pseudomonadati</taxon>
        <taxon>Pseudomonadota</taxon>
        <taxon>Gammaproteobacteria</taxon>
        <taxon>Enterobacterales</taxon>
        <taxon>Enterobacteriaceae</taxon>
        <taxon>Mangrovibacter</taxon>
    </lineage>
</organism>
<sequence length="811" mass="91006">MAAGKNGGQIMTEQSTVLAWSDIARQVASSIAPAWPLDQSVAVNPWWQQRHEDIAQTFAKQAVICGITGLMNKSYYRQLWGKQITPAHLSQALAELHSPLTPAQLEEDLQHNDTELTFRWKTLAMLMDEVIPSQQGHSWAQEIVQQVSQFIALYHQYPERFDSTGKNGEHLYQSWLEVVARDKGIKTLLGVDLLACFRALPKMIDGLFEEVGSRWQNTWENSAGAEAFMRASLHQLSGWAGWQSWLDWQAGLENQHIDVPHTLGLSAILLAWDTVLMQWLRQHHENTAATIRQAIHHQASHIGASYHLAQQQLAPLWVWQRALELSVQSPWIAQIKAAKPAHELDRPELQAIFCIDVRSEPMRRALESQNDGIETLGFAGFFGIPIRYQTWDGSFSRPQLPGLLAPNLVARQTHKQPERILRLTKLGWQNSLEKPSSNLGMVEAGGLLKLISLFKRVVLQHGTENPVNRDVRNNEEWELERNQQPLTASEKAELGAGILKAMGISKRLAKIVLLSGHGSQTCNNHTSSSLDCGACGGQTGEVNVKVLAWLLNDADVRAEMPAFGVTVPADTHFYAAMHNTTTDDLNVFDAPDALWRTWVNEAVNQARIARSAQFAIPEAPDAAEASRFFKQRATNWAQMRPEWGLCNNAGVFIAPRSLTRNLNFAGRAFLHEYHVSEDPEFTQLEKIMTAPLLVMNWINLQYYASVTAPEKYGSGNKLLHNVVGGHIGVFEGNGGDLRIGLSNQSVHDGKQYRHQPVRLSAFIQAPQAAIEAIMLRHQNVADLVNNGWLFLYQIDEQQNIFKYSSNTWIQK</sequence>
<feature type="binding site" evidence="6">
    <location>
        <position position="354"/>
    </location>
    <ligand>
        <name>Zn(2+)</name>
        <dbReference type="ChEBI" id="CHEBI:29105"/>
    </ligand>
</feature>
<keyword evidence="8" id="KW-1185">Reference proteome</keyword>
<dbReference type="HAMAP" id="MF_01871">
    <property type="entry name" value="DabA"/>
    <property type="match status" value="1"/>
</dbReference>
<comment type="function">
    <text evidence="6">Part of an energy-coupled inorganic carbon pump.</text>
</comment>
<keyword evidence="2 6" id="KW-1003">Cell membrane</keyword>
<keyword evidence="1 6" id="KW-0813">Transport</keyword>
<evidence type="ECO:0000256" key="6">
    <source>
        <dbReference type="HAMAP-Rule" id="MF_01871"/>
    </source>
</evidence>
<dbReference type="EMBL" id="LYRP01000012">
    <property type="protein sequence ID" value="OAT76844.1"/>
    <property type="molecule type" value="Genomic_DNA"/>
</dbReference>
<accession>A0A1B7L366</accession>
<feature type="binding site" evidence="6">
    <location>
        <position position="532"/>
    </location>
    <ligand>
        <name>Zn(2+)</name>
        <dbReference type="ChEBI" id="CHEBI:29105"/>
    </ligand>
</feature>
<dbReference type="GO" id="GO:0005886">
    <property type="term" value="C:plasma membrane"/>
    <property type="evidence" value="ECO:0007669"/>
    <property type="project" value="UniProtKB-SubCell"/>
</dbReference>
<feature type="binding site" evidence="6">
    <location>
        <position position="517"/>
    </location>
    <ligand>
        <name>Zn(2+)</name>
        <dbReference type="ChEBI" id="CHEBI:29105"/>
    </ligand>
</feature>
<protein>
    <recommendedName>
        <fullName evidence="6">Probable inorganic carbon transporter subunit DabA</fullName>
    </recommendedName>
</protein>
<evidence type="ECO:0000256" key="3">
    <source>
        <dbReference type="ARBA" id="ARBA00022723"/>
    </source>
</evidence>
<comment type="similarity">
    <text evidence="6">Belongs to the inorganic carbon transporter (TC 9.A.2) DabA family.</text>
</comment>
<dbReference type="InterPro" id="IPR018752">
    <property type="entry name" value="DabA"/>
</dbReference>
<dbReference type="GO" id="GO:0008270">
    <property type="term" value="F:zinc ion binding"/>
    <property type="evidence" value="ECO:0007669"/>
    <property type="project" value="UniProtKB-UniRule"/>
</dbReference>
<comment type="subunit">
    <text evidence="6">Forms a complex with DabB.</text>
</comment>
<dbReference type="PANTHER" id="PTHR38344:SF1">
    <property type="entry name" value="INORGANIC CARBON TRANSPORTER SUBUNIT DABA-RELATED"/>
    <property type="match status" value="1"/>
</dbReference>
<keyword evidence="4 6" id="KW-0862">Zinc</keyword>
<dbReference type="Pfam" id="PF10070">
    <property type="entry name" value="DabA"/>
    <property type="match status" value="1"/>
</dbReference>
<dbReference type="AlphaFoldDB" id="A0A1B7L366"/>
<proteinExistence type="inferred from homology"/>
<evidence type="ECO:0000313" key="7">
    <source>
        <dbReference type="EMBL" id="OAT76844.1"/>
    </source>
</evidence>
<comment type="cofactor">
    <cofactor evidence="6">
        <name>Zn(2+)</name>
        <dbReference type="ChEBI" id="CHEBI:29105"/>
    </cofactor>
</comment>
<evidence type="ECO:0000256" key="4">
    <source>
        <dbReference type="ARBA" id="ARBA00022833"/>
    </source>
</evidence>
<reference evidence="8" key="1">
    <citation type="submission" date="2016-05" db="EMBL/GenBank/DDBJ databases">
        <authorList>
            <person name="Behera P."/>
            <person name="Vaishampayan P."/>
            <person name="Singh N."/>
            <person name="Raina V."/>
            <person name="Suar M."/>
            <person name="Pattnaik A."/>
            <person name="Rastogi G."/>
        </authorList>
    </citation>
    <scope>NUCLEOTIDE SEQUENCE [LARGE SCALE GENOMIC DNA]</scope>
    <source>
        <strain evidence="8">MP23</strain>
    </source>
</reference>
<dbReference type="Proteomes" id="UP000078225">
    <property type="component" value="Unassembled WGS sequence"/>
</dbReference>
<keyword evidence="5 6" id="KW-0472">Membrane</keyword>
<comment type="caution">
    <text evidence="7">The sequence shown here is derived from an EMBL/GenBank/DDBJ whole genome shotgun (WGS) entry which is preliminary data.</text>
</comment>
<evidence type="ECO:0000313" key="8">
    <source>
        <dbReference type="Proteomes" id="UP000078225"/>
    </source>
</evidence>
<evidence type="ECO:0000256" key="1">
    <source>
        <dbReference type="ARBA" id="ARBA00022448"/>
    </source>
</evidence>
<feature type="binding site" evidence="6">
    <location>
        <position position="356"/>
    </location>
    <ligand>
        <name>Zn(2+)</name>
        <dbReference type="ChEBI" id="CHEBI:29105"/>
    </ligand>
</feature>
<dbReference type="PANTHER" id="PTHR38344">
    <property type="entry name" value="UPF0753 PROTEIN AQ_863"/>
    <property type="match status" value="1"/>
</dbReference>
<name>A0A1B7L366_9ENTR</name>
<keyword evidence="3 6" id="KW-0479">Metal-binding</keyword>
<evidence type="ECO:0000256" key="2">
    <source>
        <dbReference type="ARBA" id="ARBA00022475"/>
    </source>
</evidence>
<dbReference type="STRING" id="1691903.A9B99_05880"/>
<comment type="subcellular location">
    <subcellularLocation>
        <location evidence="6">Cell membrane</location>
        <topology evidence="6">Peripheral membrane protein</topology>
    </subcellularLocation>
</comment>
<evidence type="ECO:0000256" key="5">
    <source>
        <dbReference type="ARBA" id="ARBA00023136"/>
    </source>
</evidence>
<gene>
    <name evidence="6" type="primary">dabA</name>
    <name evidence="7" type="ORF">A9B99_05880</name>
</gene>